<protein>
    <submittedName>
        <fullName evidence="1">Uncharacterized protein</fullName>
    </submittedName>
</protein>
<comment type="caution">
    <text evidence="1">The sequence shown here is derived from an EMBL/GenBank/DDBJ whole genome shotgun (WGS) entry which is preliminary data.</text>
</comment>
<proteinExistence type="predicted"/>
<name>S9R6P7_9RHOB</name>
<dbReference type="RefSeq" id="WP_021096455.1">
    <property type="nucleotide sequence ID" value="NZ_KE557320.1"/>
</dbReference>
<evidence type="ECO:0000313" key="1">
    <source>
        <dbReference type="EMBL" id="EPX87638.1"/>
    </source>
</evidence>
<dbReference type="EMBL" id="AOLV01000005">
    <property type="protein sequence ID" value="EPX87638.1"/>
    <property type="molecule type" value="Genomic_DNA"/>
</dbReference>
<reference evidence="1 2" key="1">
    <citation type="journal article" date="2013" name="Stand. Genomic Sci.">
        <title>Genome sequence of the reddish-pigmented Rubellimicrobium thermophilum type strain (DSM 16684(T)), a member of the Roseobacter clade.</title>
        <authorList>
            <person name="Fiebig A."/>
            <person name="Riedel T."/>
            <person name="Gronow S."/>
            <person name="Petersen J."/>
            <person name="Klenk H.P."/>
            <person name="Goker M."/>
        </authorList>
    </citation>
    <scope>NUCLEOTIDE SEQUENCE [LARGE SCALE GENOMIC DNA]</scope>
    <source>
        <strain evidence="1 2">DSM 16684</strain>
    </source>
</reference>
<dbReference type="Proteomes" id="UP000015346">
    <property type="component" value="Unassembled WGS sequence"/>
</dbReference>
<dbReference type="AlphaFoldDB" id="S9R6P7"/>
<gene>
    <name evidence="1" type="ORF">ruthe_00344</name>
</gene>
<dbReference type="HOGENOM" id="CLU_2828568_0_0_5"/>
<sequence length="66" mass="7277">METVPPKEKKAATRLTIEPVGQMPENRFLDNAAGLIIDHSEAEGEFFDLSVSSEDEETPAEDTDRA</sequence>
<evidence type="ECO:0000313" key="2">
    <source>
        <dbReference type="Proteomes" id="UP000015346"/>
    </source>
</evidence>
<accession>S9R6P7</accession>
<organism evidence="1 2">
    <name type="scientific">Rubellimicrobium thermophilum DSM 16684</name>
    <dbReference type="NCBI Taxonomy" id="1123069"/>
    <lineage>
        <taxon>Bacteria</taxon>
        <taxon>Pseudomonadati</taxon>
        <taxon>Pseudomonadota</taxon>
        <taxon>Alphaproteobacteria</taxon>
        <taxon>Rhodobacterales</taxon>
        <taxon>Roseobacteraceae</taxon>
        <taxon>Rubellimicrobium</taxon>
    </lineage>
</organism>
<keyword evidence="2" id="KW-1185">Reference proteome</keyword>